<name>X0PA40_9LACO</name>
<dbReference type="STRING" id="1423743.FD41_GL001928"/>
<evidence type="ECO:0000313" key="4">
    <source>
        <dbReference type="Proteomes" id="UP000051966"/>
    </source>
</evidence>
<evidence type="ECO:0008006" key="5">
    <source>
        <dbReference type="Google" id="ProtNLM"/>
    </source>
</evidence>
<dbReference type="RefSeq" id="WP_035178905.1">
    <property type="nucleotide sequence ID" value="NZ_AZFY01000027.1"/>
</dbReference>
<evidence type="ECO:0000313" key="3">
    <source>
        <dbReference type="Proteomes" id="UP000019488"/>
    </source>
</evidence>
<evidence type="ECO:0000313" key="2">
    <source>
        <dbReference type="EMBL" id="KRM10901.1"/>
    </source>
</evidence>
<evidence type="ECO:0000313" key="1">
    <source>
        <dbReference type="EMBL" id="GAF36244.1"/>
    </source>
</evidence>
<dbReference type="OrthoDB" id="9778090at2"/>
<gene>
    <name evidence="2" type="ORF">FD41_GL001928</name>
    <name evidence="1" type="ORF">JCM14108_1205</name>
</gene>
<reference evidence="2 4" key="2">
    <citation type="journal article" date="2015" name="Genome Announc.">
        <title>Expanding the biotechnology potential of lactobacilli through comparative genomics of 213 strains and associated genera.</title>
        <authorList>
            <person name="Sun Z."/>
            <person name="Harris H.M."/>
            <person name="McCann A."/>
            <person name="Guo C."/>
            <person name="Argimon S."/>
            <person name="Zhang W."/>
            <person name="Yang X."/>
            <person name="Jeffery I.B."/>
            <person name="Cooney J.C."/>
            <person name="Kagawa T.F."/>
            <person name="Liu W."/>
            <person name="Song Y."/>
            <person name="Salvetti E."/>
            <person name="Wrobel A."/>
            <person name="Rasinkangas P."/>
            <person name="Parkhill J."/>
            <person name="Rea M.C."/>
            <person name="O'Sullivan O."/>
            <person name="Ritari J."/>
            <person name="Douillard F.P."/>
            <person name="Paul Ross R."/>
            <person name="Yang R."/>
            <person name="Briner A.E."/>
            <person name="Felis G.E."/>
            <person name="de Vos W.M."/>
            <person name="Barrangou R."/>
            <person name="Klaenhammer T.R."/>
            <person name="Caufield P.W."/>
            <person name="Cui Y."/>
            <person name="Zhang H."/>
            <person name="O'Toole P.W."/>
        </authorList>
    </citation>
    <scope>NUCLEOTIDE SEQUENCE [LARGE SCALE GENOMIC DNA]</scope>
    <source>
        <strain evidence="2 4">DSM 18382</strain>
    </source>
</reference>
<proteinExistence type="predicted"/>
<dbReference type="EMBL" id="AZFY01000027">
    <property type="protein sequence ID" value="KRM10901.1"/>
    <property type="molecule type" value="Genomic_DNA"/>
</dbReference>
<dbReference type="EMBL" id="BAKI01000009">
    <property type="protein sequence ID" value="GAF36244.1"/>
    <property type="molecule type" value="Genomic_DNA"/>
</dbReference>
<organism evidence="1 3">
    <name type="scientific">Lentilactobacillus farraginis DSM 18382 = JCM 14108</name>
    <dbReference type="NCBI Taxonomy" id="1423743"/>
    <lineage>
        <taxon>Bacteria</taxon>
        <taxon>Bacillati</taxon>
        <taxon>Bacillota</taxon>
        <taxon>Bacilli</taxon>
        <taxon>Lactobacillales</taxon>
        <taxon>Lactobacillaceae</taxon>
        <taxon>Lentilactobacillus</taxon>
    </lineage>
</organism>
<comment type="caution">
    <text evidence="1">The sequence shown here is derived from an EMBL/GenBank/DDBJ whole genome shotgun (WGS) entry which is preliminary data.</text>
</comment>
<protein>
    <recommendedName>
        <fullName evidence="5">SAP domain-containing protein</fullName>
    </recommendedName>
</protein>
<dbReference type="PATRIC" id="fig|1423743.5.peg.1988"/>
<dbReference type="Pfam" id="PF18953">
    <property type="entry name" value="SAP_new25"/>
    <property type="match status" value="1"/>
</dbReference>
<keyword evidence="4" id="KW-1185">Reference proteome</keyword>
<dbReference type="Proteomes" id="UP000019488">
    <property type="component" value="Unassembled WGS sequence"/>
</dbReference>
<accession>X0PA40</accession>
<sequence length="209" mass="24128">MTQLTKKTFKEAYFYKAELIELCREHGLPTQGTKAELNHYLDCFLSGIPVNQIKPVRKSAKRKALKAADIHLNTPLVDSGFSFNNEARIFFKTYFNVGKFSFTKNMAITKRRAEAKHDLTVTIGDLVRLITNPTPDQLASKTPEEQTYQWNHFVHDFCQSPKSKEFSKKLKVAAILWQHVKHSSGPKQYRNALLKQFAKDIKPYHIKNN</sequence>
<dbReference type="eggNOG" id="COG2207">
    <property type="taxonomic scope" value="Bacteria"/>
</dbReference>
<reference evidence="1" key="1">
    <citation type="journal article" date="2014" name="Genome Announc.">
        <title>Draft Genome Sequences of Two Lactobacillus Strains, L. farraginis JCM 14108T and L. composti JCM 14202T, Isolated from Compost of Distilled Shochu Residue.</title>
        <authorList>
            <person name="Yuki M."/>
            <person name="Oshima K."/>
            <person name="Suda W."/>
            <person name="Kitahara M."/>
            <person name="Kitamura K."/>
            <person name="Iida T."/>
            <person name="Hattori M."/>
            <person name="Ohkuma M."/>
        </authorList>
    </citation>
    <scope>NUCLEOTIDE SEQUENCE [LARGE SCALE GENOMIC DNA]</scope>
    <source>
        <strain evidence="1">JCM 14108</strain>
    </source>
</reference>
<dbReference type="Proteomes" id="UP000051966">
    <property type="component" value="Unassembled WGS sequence"/>
</dbReference>
<dbReference type="AlphaFoldDB" id="X0PA40"/>